<protein>
    <submittedName>
        <fullName evidence="1">Uncharacterized protein</fullName>
    </submittedName>
</protein>
<gene>
    <name evidence="1" type="ORF">E5329_28710</name>
</gene>
<accession>A0AC61RLN5</accession>
<comment type="caution">
    <text evidence="1">The sequence shown here is derived from an EMBL/GenBank/DDBJ whole genome shotgun (WGS) entry which is preliminary data.</text>
</comment>
<evidence type="ECO:0000313" key="1">
    <source>
        <dbReference type="EMBL" id="TGY85744.1"/>
    </source>
</evidence>
<organism evidence="1 2">
    <name type="scientific">Petralouisia muris</name>
    <dbReference type="NCBI Taxonomy" id="3032872"/>
    <lineage>
        <taxon>Bacteria</taxon>
        <taxon>Bacillati</taxon>
        <taxon>Bacillota</taxon>
        <taxon>Clostridia</taxon>
        <taxon>Lachnospirales</taxon>
        <taxon>Lachnospiraceae</taxon>
        <taxon>Petralouisia</taxon>
    </lineage>
</organism>
<evidence type="ECO:0000313" key="2">
    <source>
        <dbReference type="Proteomes" id="UP000304953"/>
    </source>
</evidence>
<name>A0AC61RLN5_9FIRM</name>
<sequence length="213" mass="24486">MLDPYVYPGTNILRNILGIQDRQILDDAEADYVSLRLRELAENPLEGSYDVNHFAKMHKYIFQDIYEWAGKIRTINIEKEEPALGGLSIEYSDKVKIEGDLSDALKKMVSRSWTNLSLDDRAKYFSEDLAAVWKVHGFREGNTRLAVTFCCQFIEAQGIPIDRTIFEKHSTYARTALVAYSAVFHDLGDLSKKEYLERIIRDSLEHAKTLCKV</sequence>
<dbReference type="Proteomes" id="UP000304953">
    <property type="component" value="Unassembled WGS sequence"/>
</dbReference>
<proteinExistence type="predicted"/>
<dbReference type="EMBL" id="SRYA01000173">
    <property type="protein sequence ID" value="TGY85744.1"/>
    <property type="molecule type" value="Genomic_DNA"/>
</dbReference>
<reference evidence="1" key="1">
    <citation type="submission" date="2019-04" db="EMBL/GenBank/DDBJ databases">
        <title>Microbes associate with the intestines of laboratory mice.</title>
        <authorList>
            <person name="Navarre W."/>
            <person name="Wong E."/>
            <person name="Huang K."/>
            <person name="Tropini C."/>
            <person name="Ng K."/>
            <person name="Yu B."/>
        </authorList>
    </citation>
    <scope>NUCLEOTIDE SEQUENCE</scope>
    <source>
        <strain evidence="1">NM01_1-7b</strain>
    </source>
</reference>
<keyword evidence="2" id="KW-1185">Reference proteome</keyword>